<organism evidence="1 2">
    <name type="scientific">Paracoccus benzoatiresistens</name>
    <dbReference type="NCBI Taxonomy" id="2997341"/>
    <lineage>
        <taxon>Bacteria</taxon>
        <taxon>Pseudomonadati</taxon>
        <taxon>Pseudomonadota</taxon>
        <taxon>Alphaproteobacteria</taxon>
        <taxon>Rhodobacterales</taxon>
        <taxon>Paracoccaceae</taxon>
        <taxon>Paracoccus</taxon>
    </lineage>
</organism>
<accession>A0ABT4J9E8</accession>
<dbReference type="RefSeq" id="WP_268943808.1">
    <property type="nucleotide sequence ID" value="NZ_JAPTYD010000047.1"/>
</dbReference>
<dbReference type="EMBL" id="JAPTYD010000047">
    <property type="protein sequence ID" value="MCZ0963715.1"/>
    <property type="molecule type" value="Genomic_DNA"/>
</dbReference>
<evidence type="ECO:0000313" key="2">
    <source>
        <dbReference type="Proteomes" id="UP001149822"/>
    </source>
</evidence>
<evidence type="ECO:0000313" key="1">
    <source>
        <dbReference type="EMBL" id="MCZ0963715.1"/>
    </source>
</evidence>
<name>A0ABT4J9E8_9RHOB</name>
<proteinExistence type="predicted"/>
<sequence length="106" mass="11295">MLVDIQARGDLLLCQHSAFSQPVIARAQIVLVDDIANVAGGEADVLTAGARGLSRGMPLLIEQFCDLGIDVIIEEPINQFHDAGCVLICSAADLGLRIVSVWSFHP</sequence>
<comment type="caution">
    <text evidence="1">The sequence shown here is derived from an EMBL/GenBank/DDBJ whole genome shotgun (WGS) entry which is preliminary data.</text>
</comment>
<reference evidence="1" key="1">
    <citation type="submission" date="2022-12" db="EMBL/GenBank/DDBJ databases">
        <title>Paracoccus sp. EF6 isolated from a lake water.</title>
        <authorList>
            <person name="Liu H."/>
        </authorList>
    </citation>
    <scope>NUCLEOTIDE SEQUENCE</scope>
    <source>
        <strain evidence="1">EF6</strain>
    </source>
</reference>
<gene>
    <name evidence="1" type="ORF">OU682_19130</name>
</gene>
<keyword evidence="2" id="KW-1185">Reference proteome</keyword>
<dbReference type="Proteomes" id="UP001149822">
    <property type="component" value="Unassembled WGS sequence"/>
</dbReference>
<protein>
    <submittedName>
        <fullName evidence="1">Uncharacterized protein</fullName>
    </submittedName>
</protein>